<dbReference type="RefSeq" id="WP_158103096.1">
    <property type="nucleotide sequence ID" value="NZ_BAAAOQ010000013.1"/>
</dbReference>
<dbReference type="InterPro" id="IPR050397">
    <property type="entry name" value="Env_Response_Regulators"/>
</dbReference>
<dbReference type="PANTHER" id="PTHR24567:SF68">
    <property type="entry name" value="DNA-BINDING TRANSCRIPTIONAL DUAL REGULATOR CRP"/>
    <property type="match status" value="1"/>
</dbReference>
<name>A0ABN3BNG6_9ACTN</name>
<dbReference type="EMBL" id="BAAAOQ010000013">
    <property type="protein sequence ID" value="GAA2198413.1"/>
    <property type="molecule type" value="Genomic_DNA"/>
</dbReference>
<dbReference type="InterPro" id="IPR036390">
    <property type="entry name" value="WH_DNA-bd_sf"/>
</dbReference>
<evidence type="ECO:0000256" key="2">
    <source>
        <dbReference type="ARBA" id="ARBA00023125"/>
    </source>
</evidence>
<sequence>MSEHTRVSPARTLRDLVPGEAWDQLTSGRRRTHPAGTTLLRQGDTGTHVLALVRGLVKVVRRDIDGRERLLSFRGPGEVLGEIAVQNGRTRLADVQTMRECEVASIPASVFESFVVRHDLPGRLACLANDRLWEQTEAGEGDLDQRLAGVLLRLVSMSEDRVFRLTRTELAQHLGAGRNSVSDALRRLGPRCVRADKTCIEVVDERRLHALLPERL</sequence>
<proteinExistence type="predicted"/>
<dbReference type="InterPro" id="IPR012318">
    <property type="entry name" value="HTH_CRP"/>
</dbReference>
<dbReference type="PANTHER" id="PTHR24567">
    <property type="entry name" value="CRP FAMILY TRANSCRIPTIONAL REGULATORY PROTEIN"/>
    <property type="match status" value="1"/>
</dbReference>
<dbReference type="Gene3D" id="1.10.10.10">
    <property type="entry name" value="Winged helix-like DNA-binding domain superfamily/Winged helix DNA-binding domain"/>
    <property type="match status" value="1"/>
</dbReference>
<dbReference type="Pfam" id="PF13545">
    <property type="entry name" value="HTH_Crp_2"/>
    <property type="match status" value="1"/>
</dbReference>
<dbReference type="PROSITE" id="PS50042">
    <property type="entry name" value="CNMP_BINDING_3"/>
    <property type="match status" value="1"/>
</dbReference>
<dbReference type="Pfam" id="PF00027">
    <property type="entry name" value="cNMP_binding"/>
    <property type="match status" value="1"/>
</dbReference>
<reference evidence="5 6" key="1">
    <citation type="journal article" date="2019" name="Int. J. Syst. Evol. Microbiol.">
        <title>The Global Catalogue of Microorganisms (GCM) 10K type strain sequencing project: providing services to taxonomists for standard genome sequencing and annotation.</title>
        <authorList>
            <consortium name="The Broad Institute Genomics Platform"/>
            <consortium name="The Broad Institute Genome Sequencing Center for Infectious Disease"/>
            <person name="Wu L."/>
            <person name="Ma J."/>
        </authorList>
    </citation>
    <scope>NUCLEOTIDE SEQUENCE [LARGE SCALE GENOMIC DNA]</scope>
    <source>
        <strain evidence="5 6">JCM 14924</strain>
    </source>
</reference>
<dbReference type="InterPro" id="IPR014710">
    <property type="entry name" value="RmlC-like_jellyroll"/>
</dbReference>
<evidence type="ECO:0000256" key="1">
    <source>
        <dbReference type="ARBA" id="ARBA00023015"/>
    </source>
</evidence>
<organism evidence="5 6">
    <name type="scientific">Streptomyces bangladeshensis</name>
    <dbReference type="NCBI Taxonomy" id="295352"/>
    <lineage>
        <taxon>Bacteria</taxon>
        <taxon>Bacillati</taxon>
        <taxon>Actinomycetota</taxon>
        <taxon>Actinomycetes</taxon>
        <taxon>Kitasatosporales</taxon>
        <taxon>Streptomycetaceae</taxon>
        <taxon>Streptomyces</taxon>
    </lineage>
</organism>
<dbReference type="SUPFAM" id="SSF51206">
    <property type="entry name" value="cAMP-binding domain-like"/>
    <property type="match status" value="1"/>
</dbReference>
<gene>
    <name evidence="5" type="ORF">GCM10009787_41000</name>
</gene>
<protein>
    <submittedName>
        <fullName evidence="5">Crp/Fnr family transcriptional regulator</fullName>
    </submittedName>
</protein>
<keyword evidence="6" id="KW-1185">Reference proteome</keyword>
<dbReference type="Gene3D" id="2.60.120.10">
    <property type="entry name" value="Jelly Rolls"/>
    <property type="match status" value="1"/>
</dbReference>
<accession>A0ABN3BNG6</accession>
<keyword evidence="1" id="KW-0805">Transcription regulation</keyword>
<feature type="domain" description="Cyclic nucleotide-binding" evidence="4">
    <location>
        <begin position="12"/>
        <end position="115"/>
    </location>
</feature>
<evidence type="ECO:0000259" key="4">
    <source>
        <dbReference type="PROSITE" id="PS50042"/>
    </source>
</evidence>
<dbReference type="Proteomes" id="UP001501391">
    <property type="component" value="Unassembled WGS sequence"/>
</dbReference>
<evidence type="ECO:0000256" key="3">
    <source>
        <dbReference type="ARBA" id="ARBA00023163"/>
    </source>
</evidence>
<evidence type="ECO:0000313" key="5">
    <source>
        <dbReference type="EMBL" id="GAA2198413.1"/>
    </source>
</evidence>
<dbReference type="CDD" id="cd00038">
    <property type="entry name" value="CAP_ED"/>
    <property type="match status" value="1"/>
</dbReference>
<dbReference type="InterPro" id="IPR018490">
    <property type="entry name" value="cNMP-bd_dom_sf"/>
</dbReference>
<keyword evidence="3" id="KW-0804">Transcription</keyword>
<comment type="caution">
    <text evidence="5">The sequence shown here is derived from an EMBL/GenBank/DDBJ whole genome shotgun (WGS) entry which is preliminary data.</text>
</comment>
<dbReference type="SMART" id="SM00100">
    <property type="entry name" value="cNMP"/>
    <property type="match status" value="1"/>
</dbReference>
<evidence type="ECO:0000313" key="6">
    <source>
        <dbReference type="Proteomes" id="UP001501391"/>
    </source>
</evidence>
<dbReference type="SUPFAM" id="SSF46785">
    <property type="entry name" value="Winged helix' DNA-binding domain"/>
    <property type="match status" value="1"/>
</dbReference>
<dbReference type="InterPro" id="IPR000595">
    <property type="entry name" value="cNMP-bd_dom"/>
</dbReference>
<keyword evidence="2" id="KW-0238">DNA-binding</keyword>
<dbReference type="InterPro" id="IPR036388">
    <property type="entry name" value="WH-like_DNA-bd_sf"/>
</dbReference>